<evidence type="ECO:0000256" key="3">
    <source>
        <dbReference type="ARBA" id="ARBA00023098"/>
    </source>
</evidence>
<dbReference type="PANTHER" id="PTHR14226:SF76">
    <property type="entry name" value="NTE FAMILY PROTEIN RSSA"/>
    <property type="match status" value="1"/>
</dbReference>
<dbReference type="Proteomes" id="UP000236846">
    <property type="component" value="Unassembled WGS sequence"/>
</dbReference>
<feature type="non-terminal residue" evidence="6">
    <location>
        <position position="1"/>
    </location>
</feature>
<feature type="domain" description="PNPLA" evidence="5">
    <location>
        <begin position="21"/>
        <end position="185"/>
    </location>
</feature>
<dbReference type="InterPro" id="IPR050301">
    <property type="entry name" value="NTE"/>
</dbReference>
<dbReference type="GO" id="GO:0016787">
    <property type="term" value="F:hydrolase activity"/>
    <property type="evidence" value="ECO:0007669"/>
    <property type="project" value="UniProtKB-UniRule"/>
</dbReference>
<dbReference type="InterPro" id="IPR016035">
    <property type="entry name" value="Acyl_Trfase/lysoPLipase"/>
</dbReference>
<reference evidence="6 7" key="1">
    <citation type="submission" date="2017-09" db="EMBL/GenBank/DDBJ databases">
        <title>Depth-based differentiation of microbial function through sediment-hosted aquifers and enrichment of novel symbionts in the deep terrestrial subsurface.</title>
        <authorList>
            <person name="Probst A.J."/>
            <person name="Ladd B."/>
            <person name="Jarett J.K."/>
            <person name="Geller-Mcgrath D.E."/>
            <person name="Sieber C.M."/>
            <person name="Emerson J.B."/>
            <person name="Anantharaman K."/>
            <person name="Thomas B.C."/>
            <person name="Malmstrom R."/>
            <person name="Stieglmeier M."/>
            <person name="Klingl A."/>
            <person name="Woyke T."/>
            <person name="Ryan C.M."/>
            <person name="Banfield J.F."/>
        </authorList>
    </citation>
    <scope>NUCLEOTIDE SEQUENCE [LARGE SCALE GENOMIC DNA]</scope>
    <source>
        <strain evidence="6">CG11_big_fil_rev_8_21_14_0_20_43_10</strain>
    </source>
</reference>
<keyword evidence="3 4" id="KW-0443">Lipid metabolism</keyword>
<proteinExistence type="predicted"/>
<feature type="short sequence motif" description="GXGXXG" evidence="4">
    <location>
        <begin position="25"/>
        <end position="30"/>
    </location>
</feature>
<keyword evidence="2 4" id="KW-0442">Lipid degradation</keyword>
<dbReference type="PROSITE" id="PS51635">
    <property type="entry name" value="PNPLA"/>
    <property type="match status" value="1"/>
</dbReference>
<dbReference type="AlphaFoldDB" id="A0A2H0PZ65"/>
<gene>
    <name evidence="6" type="ORF">COV41_00850</name>
</gene>
<dbReference type="InterPro" id="IPR002641">
    <property type="entry name" value="PNPLA_dom"/>
</dbReference>
<accession>A0A2H0PZ65</accession>
<feature type="short sequence motif" description="DGA/G" evidence="4">
    <location>
        <begin position="172"/>
        <end position="174"/>
    </location>
</feature>
<dbReference type="PANTHER" id="PTHR14226">
    <property type="entry name" value="NEUROPATHY TARGET ESTERASE/SWISS CHEESE D.MELANOGASTER"/>
    <property type="match status" value="1"/>
</dbReference>
<evidence type="ECO:0000256" key="1">
    <source>
        <dbReference type="ARBA" id="ARBA00022801"/>
    </source>
</evidence>
<dbReference type="EMBL" id="PCXE01000017">
    <property type="protein sequence ID" value="PIR26565.1"/>
    <property type="molecule type" value="Genomic_DNA"/>
</dbReference>
<dbReference type="Gene3D" id="3.40.1090.10">
    <property type="entry name" value="Cytosolic phospholipase A2 catalytic domain"/>
    <property type="match status" value="2"/>
</dbReference>
<feature type="active site" description="Proton acceptor" evidence="4">
    <location>
        <position position="172"/>
    </location>
</feature>
<sequence>LVTWYTQRMDKGLTGKKKIGLALSGGGARGFAHIGVIQEIERLGIPIHCVAGTSMGALVGGWYATGKSVDDIAIILEKHPWKSFFEMKKVPWNVQGKGGLFSMERVERLLREYFGVIRIDDLKTPYTAVAVSLKTGREVDITSGDLVDAIIASGSVPIVFTPRKYGNDFLVDGGLLNNIPCDVCFRMGADIVIGVDVGRPFSDLQLVSDQGQLNFKPWDVYRVINVLLSVVGEAHAQARLANDKVFVIRPYVSHIGSSAFDRVNELVRLGREAARAQEDALRKFMGMESREKTLLEKVADF</sequence>
<dbReference type="CDD" id="cd07205">
    <property type="entry name" value="Pat_PNPLA6_PNPLA7_NTE1_like"/>
    <property type="match status" value="1"/>
</dbReference>
<feature type="active site" description="Nucleophile" evidence="4">
    <location>
        <position position="54"/>
    </location>
</feature>
<dbReference type="GO" id="GO:0016042">
    <property type="term" value="P:lipid catabolic process"/>
    <property type="evidence" value="ECO:0007669"/>
    <property type="project" value="UniProtKB-UniRule"/>
</dbReference>
<evidence type="ECO:0000259" key="5">
    <source>
        <dbReference type="PROSITE" id="PS51635"/>
    </source>
</evidence>
<protein>
    <recommendedName>
        <fullName evidence="5">PNPLA domain-containing protein</fullName>
    </recommendedName>
</protein>
<evidence type="ECO:0000313" key="7">
    <source>
        <dbReference type="Proteomes" id="UP000236846"/>
    </source>
</evidence>
<evidence type="ECO:0000256" key="4">
    <source>
        <dbReference type="PROSITE-ProRule" id="PRU01161"/>
    </source>
</evidence>
<dbReference type="SUPFAM" id="SSF52151">
    <property type="entry name" value="FabD/lysophospholipase-like"/>
    <property type="match status" value="1"/>
</dbReference>
<keyword evidence="1 4" id="KW-0378">Hydrolase</keyword>
<feature type="short sequence motif" description="GXSXG" evidence="4">
    <location>
        <begin position="52"/>
        <end position="56"/>
    </location>
</feature>
<organism evidence="6 7">
    <name type="scientific">Candidatus Brennerbacteria bacterium CG11_big_fil_rev_8_21_14_0_20_43_10</name>
    <dbReference type="NCBI Taxonomy" id="1974523"/>
    <lineage>
        <taxon>Bacteria</taxon>
        <taxon>Candidatus Brenneribacteriota</taxon>
    </lineage>
</organism>
<dbReference type="Pfam" id="PF01734">
    <property type="entry name" value="Patatin"/>
    <property type="match status" value="1"/>
</dbReference>
<evidence type="ECO:0000313" key="6">
    <source>
        <dbReference type="EMBL" id="PIR26565.1"/>
    </source>
</evidence>
<name>A0A2H0PZ65_9BACT</name>
<comment type="caution">
    <text evidence="6">The sequence shown here is derived from an EMBL/GenBank/DDBJ whole genome shotgun (WGS) entry which is preliminary data.</text>
</comment>
<evidence type="ECO:0000256" key="2">
    <source>
        <dbReference type="ARBA" id="ARBA00022963"/>
    </source>
</evidence>